<dbReference type="EMBL" id="LN868938">
    <property type="protein sequence ID" value="CRY78357.1"/>
    <property type="molecule type" value="Genomic_DNA"/>
</dbReference>
<dbReference type="SUPFAM" id="SSF50475">
    <property type="entry name" value="FMN-binding split barrel"/>
    <property type="match status" value="1"/>
</dbReference>
<evidence type="ECO:0000256" key="1">
    <source>
        <dbReference type="ARBA" id="ARBA00008898"/>
    </source>
</evidence>
<feature type="domain" description="Flavin reductase like" evidence="3">
    <location>
        <begin position="22"/>
        <end position="164"/>
    </location>
</feature>
<dbReference type="KEGG" id="nfr:ERS450000_02890"/>
<dbReference type="GO" id="GO:0036382">
    <property type="term" value="F:flavin reductase (NADH) activity"/>
    <property type="evidence" value="ECO:0007669"/>
    <property type="project" value="UniProtKB-EC"/>
</dbReference>
<dbReference type="EC" id="1.5.1.36" evidence="4"/>
<dbReference type="PANTHER" id="PTHR30466">
    <property type="entry name" value="FLAVIN REDUCTASE"/>
    <property type="match status" value="1"/>
</dbReference>
<dbReference type="InterPro" id="IPR002563">
    <property type="entry name" value="Flavin_Rdtase-like_dom"/>
</dbReference>
<evidence type="ECO:0000313" key="5">
    <source>
        <dbReference type="Proteomes" id="UP000057820"/>
    </source>
</evidence>
<dbReference type="Proteomes" id="UP000057820">
    <property type="component" value="Chromosome 1"/>
</dbReference>
<dbReference type="InterPro" id="IPR012349">
    <property type="entry name" value="Split_barrel_FMN-bd"/>
</dbReference>
<reference evidence="5" key="1">
    <citation type="submission" date="2015-03" db="EMBL/GenBank/DDBJ databases">
        <authorList>
            <consortium name="Pathogen Informatics"/>
        </authorList>
    </citation>
    <scope>NUCLEOTIDE SEQUENCE [LARGE SCALE GENOMIC DNA]</scope>
    <source>
        <strain evidence="5">NCTC11134</strain>
    </source>
</reference>
<dbReference type="Gene3D" id="2.30.110.10">
    <property type="entry name" value="Electron Transport, Fmn-binding Protein, Chain A"/>
    <property type="match status" value="1"/>
</dbReference>
<accession>A0A0H5NSF5</accession>
<gene>
    <name evidence="4" type="primary">C1-hpah_3</name>
    <name evidence="4" type="ORF">ERS450000_02890</name>
</gene>
<dbReference type="RefSeq" id="WP_060592906.1">
    <property type="nucleotide sequence ID" value="NZ_CP031418.1"/>
</dbReference>
<dbReference type="InterPro" id="IPR050268">
    <property type="entry name" value="NADH-dep_flavin_reductase"/>
</dbReference>
<dbReference type="GO" id="GO:0010181">
    <property type="term" value="F:FMN binding"/>
    <property type="evidence" value="ECO:0007669"/>
    <property type="project" value="InterPro"/>
</dbReference>
<evidence type="ECO:0000259" key="3">
    <source>
        <dbReference type="SMART" id="SM00903"/>
    </source>
</evidence>
<organism evidence="4 5">
    <name type="scientific">Nocardia farcinica</name>
    <dbReference type="NCBI Taxonomy" id="37329"/>
    <lineage>
        <taxon>Bacteria</taxon>
        <taxon>Bacillati</taxon>
        <taxon>Actinomycetota</taxon>
        <taxon>Actinomycetes</taxon>
        <taxon>Mycobacteriales</taxon>
        <taxon>Nocardiaceae</taxon>
        <taxon>Nocardia</taxon>
    </lineage>
</organism>
<keyword evidence="2 4" id="KW-0560">Oxidoreductase</keyword>
<sequence>MTTVEPRPLLPADDLRAYRRSLGCFPTGITVMTAAHAGVRVGVTANSFASVSLEPPLVLWALRTDSPSLPVFRDSGHFAVNVLAWHQEELSRRFATPAEDKFAGLDVGEGLGGAPLLGGCAARFETRIAHRITSGDHVLLVGEVVRYNNFHREPLIFLRGDHRWLGQPLVD</sequence>
<dbReference type="Pfam" id="PF01613">
    <property type="entry name" value="Flavin_Reduct"/>
    <property type="match status" value="1"/>
</dbReference>
<proteinExistence type="inferred from homology"/>
<dbReference type="AlphaFoldDB" id="A0A0H5NSF5"/>
<name>A0A0H5NSF5_NOCFR</name>
<evidence type="ECO:0000313" key="4">
    <source>
        <dbReference type="EMBL" id="CRY78357.1"/>
    </source>
</evidence>
<dbReference type="SMART" id="SM00903">
    <property type="entry name" value="Flavin_Reduct"/>
    <property type="match status" value="1"/>
</dbReference>
<protein>
    <submittedName>
        <fullName evidence="4">p-hydroxyphenylacetate 3-hydroxylase, reductase component</fullName>
        <ecNumber evidence="4">1.5.1.36</ecNumber>
    </submittedName>
</protein>
<dbReference type="GO" id="GO:0042602">
    <property type="term" value="F:riboflavin reductase (NADPH) activity"/>
    <property type="evidence" value="ECO:0007669"/>
    <property type="project" value="TreeGrafter"/>
</dbReference>
<evidence type="ECO:0000256" key="2">
    <source>
        <dbReference type="ARBA" id="ARBA00023002"/>
    </source>
</evidence>
<comment type="similarity">
    <text evidence="1">Belongs to the non-flavoprotein flavin reductase family.</text>
</comment>
<dbReference type="PANTHER" id="PTHR30466:SF11">
    <property type="entry name" value="FLAVIN-DEPENDENT MONOOXYGENASE, REDUCTASE SUBUNIT HSAB"/>
    <property type="match status" value="1"/>
</dbReference>